<evidence type="ECO:0000313" key="2">
    <source>
        <dbReference type="Proteomes" id="UP000077623"/>
    </source>
</evidence>
<reference evidence="2" key="1">
    <citation type="submission" date="2016-04" db="EMBL/GenBank/DDBJ databases">
        <authorList>
            <person name="Quiroz-Castaneda R.E."/>
            <person name="Martinez-Ocampo F."/>
        </authorList>
    </citation>
    <scope>NUCLEOTIDE SEQUENCE [LARGE SCALE GENOMIC DNA]</scope>
    <source>
        <strain evidence="2">INIFAP01</strain>
    </source>
</reference>
<dbReference type="STRING" id="432608.A6V39_01330"/>
<dbReference type="AlphaFoldDB" id="A0A1A9QFH3"/>
<organism evidence="1 2">
    <name type="scientific">Candidatus Mycoplasma haematobovis</name>
    <dbReference type="NCBI Taxonomy" id="432608"/>
    <lineage>
        <taxon>Bacteria</taxon>
        <taxon>Bacillati</taxon>
        <taxon>Mycoplasmatota</taxon>
        <taxon>Mollicutes</taxon>
        <taxon>Mycoplasmataceae</taxon>
        <taxon>Mycoplasma</taxon>
    </lineage>
</organism>
<accession>A0A1A9QFH3</accession>
<dbReference type="EMBL" id="LWUJ01000010">
    <property type="protein sequence ID" value="OAL10696.1"/>
    <property type="molecule type" value="Genomic_DNA"/>
</dbReference>
<gene>
    <name evidence="1" type="ORF">A6V39_01330</name>
</gene>
<keyword evidence="2" id="KW-1185">Reference proteome</keyword>
<proteinExistence type="predicted"/>
<name>A0A1A9QFH3_9MOLU</name>
<dbReference type="RefSeq" id="WP_187149932.1">
    <property type="nucleotide sequence ID" value="NZ_LWUJ01000010.1"/>
</dbReference>
<sequence>MTLPVKVGGGALTFATISGLSGVGSAYMSDKKVVNNTQQGTAISKIIEDKFDYILLSTKDDEDSSYWNANWGSYKRDNKDKDPKEDAFKLKGWIEGDKESLNLVDQLKKKCSELSDSIVYDGGKALYDNLTKYCARSITIKDQAEKEKLKLLSVEGTTGGGDWDAWTRKSGTRNSLLVDLETLGVVQKDNAYKIIERCKAVITIDKKDPNYSNIFKAYEKVCTR</sequence>
<protein>
    <submittedName>
        <fullName evidence="1">Uncharacterized protein</fullName>
    </submittedName>
</protein>
<evidence type="ECO:0000313" key="1">
    <source>
        <dbReference type="EMBL" id="OAL10696.1"/>
    </source>
</evidence>
<comment type="caution">
    <text evidence="1">The sequence shown here is derived from an EMBL/GenBank/DDBJ whole genome shotgun (WGS) entry which is preliminary data.</text>
</comment>
<dbReference type="Proteomes" id="UP000077623">
    <property type="component" value="Unassembled WGS sequence"/>
</dbReference>